<sequence length="143" mass="16574">MSRKFLTTEEAFDYLMSLADESDDSDPEMIILLPDTDIVTDDEELMMPAPTLNMVMLFLTKSFKKKQLERALDLLEFRRHITIAYLGLYVPRNIAGRNLGIQQKNSDYLKLQSEDILAKIPNGKQRQLKNCTKKKPINYLSKM</sequence>
<keyword evidence="2" id="KW-1185">Reference proteome</keyword>
<reference evidence="1 2" key="1">
    <citation type="journal article" date="2019" name="Sci. Rep.">
        <title>Orb-weaving spider Araneus ventricosus genome elucidates the spidroin gene catalogue.</title>
        <authorList>
            <person name="Kono N."/>
            <person name="Nakamura H."/>
            <person name="Ohtoshi R."/>
            <person name="Moran D.A.P."/>
            <person name="Shinohara A."/>
            <person name="Yoshida Y."/>
            <person name="Fujiwara M."/>
            <person name="Mori M."/>
            <person name="Tomita M."/>
            <person name="Arakawa K."/>
        </authorList>
    </citation>
    <scope>NUCLEOTIDE SEQUENCE [LARGE SCALE GENOMIC DNA]</scope>
</reference>
<gene>
    <name evidence="1" type="ORF">AVEN_174220_1</name>
</gene>
<proteinExistence type="predicted"/>
<name>A0A4Y2IV62_ARAVE</name>
<organism evidence="1 2">
    <name type="scientific">Araneus ventricosus</name>
    <name type="common">Orbweaver spider</name>
    <name type="synonym">Epeira ventricosa</name>
    <dbReference type="NCBI Taxonomy" id="182803"/>
    <lineage>
        <taxon>Eukaryota</taxon>
        <taxon>Metazoa</taxon>
        <taxon>Ecdysozoa</taxon>
        <taxon>Arthropoda</taxon>
        <taxon>Chelicerata</taxon>
        <taxon>Arachnida</taxon>
        <taxon>Araneae</taxon>
        <taxon>Araneomorphae</taxon>
        <taxon>Entelegynae</taxon>
        <taxon>Araneoidea</taxon>
        <taxon>Araneidae</taxon>
        <taxon>Araneus</taxon>
    </lineage>
</organism>
<accession>A0A4Y2IV62</accession>
<evidence type="ECO:0000313" key="1">
    <source>
        <dbReference type="EMBL" id="GBM81545.1"/>
    </source>
</evidence>
<dbReference type="AlphaFoldDB" id="A0A4Y2IV62"/>
<evidence type="ECO:0000313" key="2">
    <source>
        <dbReference type="Proteomes" id="UP000499080"/>
    </source>
</evidence>
<dbReference type="OrthoDB" id="6434956at2759"/>
<dbReference type="EMBL" id="BGPR01002953">
    <property type="protein sequence ID" value="GBM81545.1"/>
    <property type="molecule type" value="Genomic_DNA"/>
</dbReference>
<protein>
    <submittedName>
        <fullName evidence="1">Uncharacterized protein</fullName>
    </submittedName>
</protein>
<comment type="caution">
    <text evidence="1">The sequence shown here is derived from an EMBL/GenBank/DDBJ whole genome shotgun (WGS) entry which is preliminary data.</text>
</comment>
<dbReference type="Proteomes" id="UP000499080">
    <property type="component" value="Unassembled WGS sequence"/>
</dbReference>